<dbReference type="Proteomes" id="UP000231183">
    <property type="component" value="Unassembled WGS sequence"/>
</dbReference>
<evidence type="ECO:0000313" key="1">
    <source>
        <dbReference type="EMBL" id="PIT87539.1"/>
    </source>
</evidence>
<dbReference type="AlphaFoldDB" id="A0A2M6W415"/>
<name>A0A2M6W415_9BACT</name>
<organism evidence="1 2">
    <name type="scientific">Candidatus Magasanikbacteria bacterium CG10_big_fil_rev_8_21_14_0_10_40_10</name>
    <dbReference type="NCBI Taxonomy" id="1974648"/>
    <lineage>
        <taxon>Bacteria</taxon>
        <taxon>Candidatus Magasanikiibacteriota</taxon>
    </lineage>
</organism>
<dbReference type="EMBL" id="PFBX01000023">
    <property type="protein sequence ID" value="PIT87539.1"/>
    <property type="molecule type" value="Genomic_DNA"/>
</dbReference>
<evidence type="ECO:0008006" key="3">
    <source>
        <dbReference type="Google" id="ProtNLM"/>
    </source>
</evidence>
<sequence length="128" mass="14324">MFESQISIGCNINDRSIELVCVDQSSSPVIITAKGRTELSPTTFHQGRVTDEAAFRRALKSVRAQSGFQERKTIHITLSISEQLVFPFSVAKPPQSSRQQLATLLSEEARKTIPFDPAFQQLFIIKET</sequence>
<proteinExistence type="predicted"/>
<dbReference type="Gene3D" id="3.30.420.40">
    <property type="match status" value="1"/>
</dbReference>
<evidence type="ECO:0000313" key="2">
    <source>
        <dbReference type="Proteomes" id="UP000231183"/>
    </source>
</evidence>
<reference evidence="2" key="1">
    <citation type="submission" date="2017-09" db="EMBL/GenBank/DDBJ databases">
        <title>Depth-based differentiation of microbial function through sediment-hosted aquifers and enrichment of novel symbionts in the deep terrestrial subsurface.</title>
        <authorList>
            <person name="Probst A.J."/>
            <person name="Ladd B."/>
            <person name="Jarett J.K."/>
            <person name="Geller-Mcgrath D.E."/>
            <person name="Sieber C.M.K."/>
            <person name="Emerson J.B."/>
            <person name="Anantharaman K."/>
            <person name="Thomas B.C."/>
            <person name="Malmstrom R."/>
            <person name="Stieglmeier M."/>
            <person name="Klingl A."/>
            <person name="Woyke T."/>
            <person name="Ryan C.M."/>
            <person name="Banfield J.F."/>
        </authorList>
    </citation>
    <scope>NUCLEOTIDE SEQUENCE [LARGE SCALE GENOMIC DNA]</scope>
</reference>
<protein>
    <recommendedName>
        <fullName evidence="3">SHS2 domain-containing protein</fullName>
    </recommendedName>
</protein>
<gene>
    <name evidence="1" type="ORF">COU31_02395</name>
</gene>
<comment type="caution">
    <text evidence="1">The sequence shown here is derived from an EMBL/GenBank/DDBJ whole genome shotgun (WGS) entry which is preliminary data.</text>
</comment>
<feature type="non-terminal residue" evidence="1">
    <location>
        <position position="128"/>
    </location>
</feature>
<accession>A0A2M6W415</accession>